<evidence type="ECO:0000259" key="5">
    <source>
        <dbReference type="PROSITE" id="PS01180"/>
    </source>
</evidence>
<organism evidence="6 7">
    <name type="scientific">Nematostella vectensis</name>
    <name type="common">Starlet sea anemone</name>
    <dbReference type="NCBI Taxonomy" id="45351"/>
    <lineage>
        <taxon>Eukaryota</taxon>
        <taxon>Metazoa</taxon>
        <taxon>Cnidaria</taxon>
        <taxon>Anthozoa</taxon>
        <taxon>Hexacorallia</taxon>
        <taxon>Actiniaria</taxon>
        <taxon>Edwardsiidae</taxon>
        <taxon>Nematostella</taxon>
    </lineage>
</organism>
<dbReference type="Proteomes" id="UP000001593">
    <property type="component" value="Unassembled WGS sequence"/>
</dbReference>
<feature type="signal peptide" evidence="4">
    <location>
        <begin position="1"/>
        <end position="22"/>
    </location>
</feature>
<keyword evidence="7" id="KW-1185">Reference proteome</keyword>
<protein>
    <recommendedName>
        <fullName evidence="5">CUB domain-containing protein</fullName>
    </recommendedName>
</protein>
<keyword evidence="4" id="KW-0732">Signal</keyword>
<dbReference type="PROSITE" id="PS01180">
    <property type="entry name" value="CUB"/>
    <property type="match status" value="2"/>
</dbReference>
<evidence type="ECO:0000313" key="7">
    <source>
        <dbReference type="Proteomes" id="UP000001593"/>
    </source>
</evidence>
<evidence type="ECO:0000256" key="1">
    <source>
        <dbReference type="ARBA" id="ARBA00022737"/>
    </source>
</evidence>
<feature type="domain" description="CUB" evidence="5">
    <location>
        <begin position="133"/>
        <end position="173"/>
    </location>
</feature>
<dbReference type="Gene3D" id="2.60.120.290">
    <property type="entry name" value="Spermadhesin, CUB domain"/>
    <property type="match status" value="2"/>
</dbReference>
<feature type="disulfide bond" evidence="3">
    <location>
        <begin position="133"/>
        <end position="160"/>
    </location>
</feature>
<evidence type="ECO:0000256" key="3">
    <source>
        <dbReference type="PROSITE-ProRule" id="PRU00059"/>
    </source>
</evidence>
<name>A7RIF3_NEMVE</name>
<dbReference type="InterPro" id="IPR035914">
    <property type="entry name" value="Sperma_CUB_dom_sf"/>
</dbReference>
<dbReference type="InterPro" id="IPR000859">
    <property type="entry name" value="CUB_dom"/>
</dbReference>
<dbReference type="PhylomeDB" id="A7RIF3"/>
<keyword evidence="1" id="KW-0677">Repeat</keyword>
<dbReference type="HOGENOM" id="CLU_1549463_0_0_1"/>
<accession>A7RIF3</accession>
<dbReference type="STRING" id="45351.A7RIF3"/>
<evidence type="ECO:0000256" key="2">
    <source>
        <dbReference type="ARBA" id="ARBA00023157"/>
    </source>
</evidence>
<comment type="caution">
    <text evidence="3">Lacks conserved residue(s) required for the propagation of feature annotation.</text>
</comment>
<dbReference type="EMBL" id="DS469512">
    <property type="protein sequence ID" value="EDO48693.1"/>
    <property type="molecule type" value="Genomic_DNA"/>
</dbReference>
<feature type="chain" id="PRO_5002714448" description="CUB domain-containing protein" evidence="4">
    <location>
        <begin position="23"/>
        <end position="173"/>
    </location>
</feature>
<dbReference type="AlphaFoldDB" id="A7RIF3"/>
<dbReference type="Pfam" id="PF00431">
    <property type="entry name" value="CUB"/>
    <property type="match status" value="2"/>
</dbReference>
<dbReference type="InParanoid" id="A7RIF3"/>
<evidence type="ECO:0000256" key="4">
    <source>
        <dbReference type="SAM" id="SignalP"/>
    </source>
</evidence>
<dbReference type="SMART" id="SM00042">
    <property type="entry name" value="CUB"/>
    <property type="match status" value="1"/>
</dbReference>
<reference evidence="6 7" key="1">
    <citation type="journal article" date="2007" name="Science">
        <title>Sea anemone genome reveals ancestral eumetazoan gene repertoire and genomic organization.</title>
        <authorList>
            <person name="Putnam N.H."/>
            <person name="Srivastava M."/>
            <person name="Hellsten U."/>
            <person name="Dirks B."/>
            <person name="Chapman J."/>
            <person name="Salamov A."/>
            <person name="Terry A."/>
            <person name="Shapiro H."/>
            <person name="Lindquist E."/>
            <person name="Kapitonov V.V."/>
            <person name="Jurka J."/>
            <person name="Genikhovich G."/>
            <person name="Grigoriev I.V."/>
            <person name="Lucas S.M."/>
            <person name="Steele R.E."/>
            <person name="Finnerty J.R."/>
            <person name="Technau U."/>
            <person name="Martindale M.Q."/>
            <person name="Rokhsar D.S."/>
        </authorList>
    </citation>
    <scope>NUCLEOTIDE SEQUENCE [LARGE SCALE GENOMIC DNA]</scope>
    <source>
        <strain evidence="7">CH2 X CH6</strain>
    </source>
</reference>
<dbReference type="SUPFAM" id="SSF49854">
    <property type="entry name" value="Spermadhesin, CUB domain"/>
    <property type="match status" value="2"/>
</dbReference>
<keyword evidence="2 3" id="KW-1015">Disulfide bond</keyword>
<dbReference type="CDD" id="cd00041">
    <property type="entry name" value="CUB"/>
    <property type="match status" value="2"/>
</dbReference>
<gene>
    <name evidence="6" type="ORF">NEMVEDRAFT_v1g197584</name>
</gene>
<evidence type="ECO:0000313" key="6">
    <source>
        <dbReference type="EMBL" id="EDO48693.1"/>
    </source>
</evidence>
<dbReference type="PANTHER" id="PTHR24251">
    <property type="entry name" value="OVOCHYMASE-RELATED"/>
    <property type="match status" value="1"/>
</dbReference>
<feature type="domain" description="CUB" evidence="5">
    <location>
        <begin position="23"/>
        <end position="129"/>
    </location>
</feature>
<sequence>MLSANYVIFLGFFFIFSLPCHACNQTVITLSNGEVRNPLYPSFYHGNCTRTIRLSSDLYIRLNVTSINVTCPASLKVLDGSSSNLTIASLCGTSAPSYAMYSTANQVHVAMDTGGSIEGVRFSISYSGLSRHCGPNDLVSPNGNFSSPNWPMPYPGLLNCTWILIPPKGHYSR</sequence>
<proteinExistence type="predicted"/>
<dbReference type="KEGG" id="nve:5521051"/>
<dbReference type="PANTHER" id="PTHR24251:SF30">
    <property type="entry name" value="MEMBRANE FRIZZLED-RELATED PROTEIN"/>
    <property type="match status" value="1"/>
</dbReference>